<proteinExistence type="predicted"/>
<sequence length="127" mass="14418">MSVILIIGPTATARPFIDEDTQQLLVEAIEAAAFVDLFHERCRSDRSGRRTENLNKLITSKFRITIVGVQDDLFPERSFRRARERLQEEFGEMLREAGGCREARASGMAEALGERYRELFSAVEALP</sequence>
<comment type="caution">
    <text evidence="1">The sequence shown here is derived from an EMBL/GenBank/DDBJ whole genome shotgun (WGS) entry which is preliminary data.</text>
</comment>
<protein>
    <submittedName>
        <fullName evidence="1">Uncharacterized protein</fullName>
    </submittedName>
</protein>
<gene>
    <name evidence="1" type="ORF">ABC977_12170</name>
</gene>
<organism evidence="1 2">
    <name type="scientific">Thioalkalicoccus limnaeus</name>
    <dbReference type="NCBI Taxonomy" id="120681"/>
    <lineage>
        <taxon>Bacteria</taxon>
        <taxon>Pseudomonadati</taxon>
        <taxon>Pseudomonadota</taxon>
        <taxon>Gammaproteobacteria</taxon>
        <taxon>Chromatiales</taxon>
        <taxon>Chromatiaceae</taxon>
        <taxon>Thioalkalicoccus</taxon>
    </lineage>
</organism>
<keyword evidence="2" id="KW-1185">Reference proteome</keyword>
<evidence type="ECO:0000313" key="1">
    <source>
        <dbReference type="EMBL" id="MEY6433158.1"/>
    </source>
</evidence>
<name>A0ABV4BF43_9GAMM</name>
<dbReference type="RefSeq" id="WP_369667545.1">
    <property type="nucleotide sequence ID" value="NZ_JBDKXB010000016.1"/>
</dbReference>
<accession>A0ABV4BF43</accession>
<dbReference type="Proteomes" id="UP001564408">
    <property type="component" value="Unassembled WGS sequence"/>
</dbReference>
<evidence type="ECO:0000313" key="2">
    <source>
        <dbReference type="Proteomes" id="UP001564408"/>
    </source>
</evidence>
<reference evidence="1 2" key="1">
    <citation type="submission" date="2024-05" db="EMBL/GenBank/DDBJ databases">
        <title>Genome Sequence and Characterization of the New Strain Purple Sulfur Bacterium of Genus Thioalkalicoccus.</title>
        <authorList>
            <person name="Bryantseva I.A."/>
            <person name="Kyndt J.A."/>
            <person name="Imhoff J.F."/>
        </authorList>
    </citation>
    <scope>NUCLEOTIDE SEQUENCE [LARGE SCALE GENOMIC DNA]</scope>
    <source>
        <strain evidence="1 2">Um2</strain>
    </source>
</reference>
<dbReference type="EMBL" id="JBDKXB010000016">
    <property type="protein sequence ID" value="MEY6433158.1"/>
    <property type="molecule type" value="Genomic_DNA"/>
</dbReference>